<organism evidence="1 2">
    <name type="scientific">Pseudoflavonifractor capillosus ATCC 29799</name>
    <dbReference type="NCBI Taxonomy" id="411467"/>
    <lineage>
        <taxon>Bacteria</taxon>
        <taxon>Bacillati</taxon>
        <taxon>Bacillota</taxon>
        <taxon>Clostridia</taxon>
        <taxon>Eubacteriales</taxon>
        <taxon>Oscillospiraceae</taxon>
        <taxon>Pseudoflavonifractor</taxon>
    </lineage>
</organism>
<proteinExistence type="predicted"/>
<keyword evidence="2" id="KW-1185">Reference proteome</keyword>
<dbReference type="AlphaFoldDB" id="A6NZA8"/>
<accession>A6NZA8</accession>
<gene>
    <name evidence="1" type="ORF">BACCAP_03560</name>
</gene>
<comment type="caution">
    <text evidence="1">The sequence shown here is derived from an EMBL/GenBank/DDBJ whole genome shotgun (WGS) entry which is preliminary data.</text>
</comment>
<dbReference type="EMBL" id="AAXG02000032">
    <property type="protein sequence ID" value="EDM98758.1"/>
    <property type="molecule type" value="Genomic_DNA"/>
</dbReference>
<protein>
    <submittedName>
        <fullName evidence="1">Uncharacterized protein</fullName>
    </submittedName>
</protein>
<evidence type="ECO:0000313" key="1">
    <source>
        <dbReference type="EMBL" id="EDM98758.1"/>
    </source>
</evidence>
<sequence>MPEEAQPLQPHPQLPQELEQLCLPWRRLWMPLVMMATQTAAMMRPMMISAIMNSSFRGVAGADGSAVRPRDMCVT</sequence>
<name>A6NZA8_9FIRM</name>
<dbReference type="Proteomes" id="UP000003639">
    <property type="component" value="Unassembled WGS sequence"/>
</dbReference>
<reference evidence="1 2" key="2">
    <citation type="submission" date="2007-06" db="EMBL/GenBank/DDBJ databases">
        <title>Draft genome sequence of Pseudoflavonifractor capillosus ATCC 29799.</title>
        <authorList>
            <person name="Sudarsanam P."/>
            <person name="Ley R."/>
            <person name="Guruge J."/>
            <person name="Turnbaugh P.J."/>
            <person name="Mahowald M."/>
            <person name="Liep D."/>
            <person name="Gordon J."/>
        </authorList>
    </citation>
    <scope>NUCLEOTIDE SEQUENCE [LARGE SCALE GENOMIC DNA]</scope>
    <source>
        <strain evidence="1 2">ATCC 29799</strain>
    </source>
</reference>
<evidence type="ECO:0000313" key="2">
    <source>
        <dbReference type="Proteomes" id="UP000003639"/>
    </source>
</evidence>
<reference evidence="1 2" key="1">
    <citation type="submission" date="2007-04" db="EMBL/GenBank/DDBJ databases">
        <authorList>
            <person name="Fulton L."/>
            <person name="Clifton S."/>
            <person name="Fulton B."/>
            <person name="Xu J."/>
            <person name="Minx P."/>
            <person name="Pepin K.H."/>
            <person name="Johnson M."/>
            <person name="Thiruvilangam P."/>
            <person name="Bhonagiri V."/>
            <person name="Nash W.E."/>
            <person name="Mardis E.R."/>
            <person name="Wilson R.K."/>
        </authorList>
    </citation>
    <scope>NUCLEOTIDE SEQUENCE [LARGE SCALE GENOMIC DNA]</scope>
    <source>
        <strain evidence="1 2">ATCC 29799</strain>
    </source>
</reference>